<dbReference type="EMBL" id="GECU01019037">
    <property type="protein sequence ID" value="JAS88669.1"/>
    <property type="molecule type" value="Transcribed_RNA"/>
</dbReference>
<dbReference type="PANTHER" id="PTHR11161:SF4">
    <property type="entry name" value="DROP DEAD"/>
    <property type="match status" value="1"/>
</dbReference>
<evidence type="ECO:0000259" key="2">
    <source>
        <dbReference type="Pfam" id="PF20146"/>
    </source>
</evidence>
<feature type="transmembrane region" description="Helical" evidence="1">
    <location>
        <begin position="129"/>
        <end position="149"/>
    </location>
</feature>
<reference evidence="3" key="1">
    <citation type="submission" date="2015-11" db="EMBL/GenBank/DDBJ databases">
        <title>De novo transcriptome assembly of four potential Pierce s Disease insect vectors from Arizona vineyards.</title>
        <authorList>
            <person name="Tassone E.E."/>
        </authorList>
    </citation>
    <scope>NUCLEOTIDE SEQUENCE</scope>
</reference>
<protein>
    <recommendedName>
        <fullName evidence="2">Nose resistant-to-fluoxetine protein N-terminal domain-containing protein</fullName>
    </recommendedName>
</protein>
<feature type="domain" description="Nose resistant-to-fluoxetine protein N-terminal" evidence="2">
    <location>
        <begin position="1"/>
        <end position="93"/>
    </location>
</feature>
<keyword evidence="1" id="KW-0812">Transmembrane</keyword>
<keyword evidence="1" id="KW-1133">Transmembrane helix</keyword>
<proteinExistence type="predicted"/>
<dbReference type="InterPro" id="IPR052728">
    <property type="entry name" value="O2_lipid_transport_reg"/>
</dbReference>
<evidence type="ECO:0000256" key="1">
    <source>
        <dbReference type="SAM" id="Phobius"/>
    </source>
</evidence>
<organism evidence="3">
    <name type="scientific">Homalodisca liturata</name>
    <dbReference type="NCBI Taxonomy" id="320908"/>
    <lineage>
        <taxon>Eukaryota</taxon>
        <taxon>Metazoa</taxon>
        <taxon>Ecdysozoa</taxon>
        <taxon>Arthropoda</taxon>
        <taxon>Hexapoda</taxon>
        <taxon>Insecta</taxon>
        <taxon>Pterygota</taxon>
        <taxon>Neoptera</taxon>
        <taxon>Paraneoptera</taxon>
        <taxon>Hemiptera</taxon>
        <taxon>Auchenorrhyncha</taxon>
        <taxon>Membracoidea</taxon>
        <taxon>Cicadellidae</taxon>
        <taxon>Cicadellinae</taxon>
        <taxon>Proconiini</taxon>
        <taxon>Homalodisca</taxon>
    </lineage>
</organism>
<dbReference type="Pfam" id="PF20146">
    <property type="entry name" value="NRF"/>
    <property type="match status" value="1"/>
</dbReference>
<keyword evidence="1" id="KW-0472">Membrane</keyword>
<sequence length="291" mass="32779">NGNINQFGDYDQCLSVRHDQLGISGQYCLALIFVELRNSGDDPNLATVLDLAQSYQAMPSSFGDKATILPTFSTVSWGVCVPSGCSSSDVAMALTTALHSHNLTFDIHVEVDQDSCEVYRPRKLLQGGAFITLSIILSVFLIAVAGTFYEFSQLDKCGNAQKKNHNFIQKVMLAFSFRKNTMELLNTHTQKDEILCLHGIRFVFSVIIYVLHRAIFNMFWPATNRTNTAQLLESVWTMTFRSVWNNVDTFLVLSGVLTSYYTTRDLQAGRSLNIPAMYLRRYIKLVGSYQF</sequence>
<evidence type="ECO:0000313" key="3">
    <source>
        <dbReference type="EMBL" id="JAS88669.1"/>
    </source>
</evidence>
<dbReference type="PANTHER" id="PTHR11161">
    <property type="entry name" value="O-ACYLTRANSFERASE"/>
    <property type="match status" value="1"/>
</dbReference>
<dbReference type="InterPro" id="IPR006621">
    <property type="entry name" value="Nose-resist-to-fluoxetine_N"/>
</dbReference>
<accession>A0A1B6IP33</accession>
<gene>
    <name evidence="3" type="ORF">g.6856</name>
</gene>
<feature type="non-terminal residue" evidence="3">
    <location>
        <position position="1"/>
    </location>
</feature>
<dbReference type="AlphaFoldDB" id="A0A1B6IP33"/>
<name>A0A1B6IP33_9HEMI</name>